<accession>A0ABR9AZJ9</accession>
<comment type="caution">
    <text evidence="1">The sequence shown here is derived from an EMBL/GenBank/DDBJ whole genome shotgun (WGS) entry which is preliminary data.</text>
</comment>
<dbReference type="RefSeq" id="WP_192024754.1">
    <property type="nucleotide sequence ID" value="NZ_JACYTN010000004.1"/>
</dbReference>
<protein>
    <submittedName>
        <fullName evidence="1">Uncharacterized protein</fullName>
    </submittedName>
</protein>
<organism evidence="1 2">
    <name type="scientific">Paenibacillus arenosi</name>
    <dbReference type="NCBI Taxonomy" id="2774142"/>
    <lineage>
        <taxon>Bacteria</taxon>
        <taxon>Bacillati</taxon>
        <taxon>Bacillota</taxon>
        <taxon>Bacilli</taxon>
        <taxon>Bacillales</taxon>
        <taxon>Paenibacillaceae</taxon>
        <taxon>Paenibacillus</taxon>
    </lineage>
</organism>
<dbReference type="EMBL" id="JACYTN010000004">
    <property type="protein sequence ID" value="MBD8498366.1"/>
    <property type="molecule type" value="Genomic_DNA"/>
</dbReference>
<evidence type="ECO:0000313" key="2">
    <source>
        <dbReference type="Proteomes" id="UP000634529"/>
    </source>
</evidence>
<gene>
    <name evidence="1" type="ORF">IFO66_08575</name>
</gene>
<evidence type="ECO:0000313" key="1">
    <source>
        <dbReference type="EMBL" id="MBD8498366.1"/>
    </source>
</evidence>
<name>A0ABR9AZJ9_9BACL</name>
<proteinExistence type="predicted"/>
<sequence>MGANRTVGALEAWLDHRLGGMSPAQLGSIVQMNGSTADVELEDEEGLIRYDLPFVEVPGLVYEAGQRVLVVFTESNRGGGVVAGKVSSG</sequence>
<keyword evidence="2" id="KW-1185">Reference proteome</keyword>
<reference evidence="1 2" key="1">
    <citation type="submission" date="2020-09" db="EMBL/GenBank/DDBJ databases">
        <title>Paenibacillus sp. CAU 1523 isolated from sand of Haeundae Beach.</title>
        <authorList>
            <person name="Kim W."/>
        </authorList>
    </citation>
    <scope>NUCLEOTIDE SEQUENCE [LARGE SCALE GENOMIC DNA]</scope>
    <source>
        <strain evidence="1 2">CAU 1523</strain>
    </source>
</reference>
<dbReference type="Proteomes" id="UP000634529">
    <property type="component" value="Unassembled WGS sequence"/>
</dbReference>